<dbReference type="PANTHER" id="PTHR34861">
    <property type="match status" value="1"/>
</dbReference>
<dbReference type="Gene3D" id="3.50.30.50">
    <property type="entry name" value="Putative cyclase"/>
    <property type="match status" value="1"/>
</dbReference>
<dbReference type="PANTHER" id="PTHR34861:SF10">
    <property type="entry name" value="CYCLASE"/>
    <property type="match status" value="1"/>
</dbReference>
<dbReference type="GO" id="GO:0004061">
    <property type="term" value="F:arylformamidase activity"/>
    <property type="evidence" value="ECO:0007669"/>
    <property type="project" value="InterPro"/>
</dbReference>
<sequence length="329" mass="36786">MTAPNLPLWKDMPKVPNMPQGFAWGLFDENGVKDEIGTLNLLTPEVVVKAREEIQTGVSVSLNWGLEKQHEPGFGRSALQHKIIDWTKKDKAGGGSPEAYSFDDEVTVNTQSGSQWDGLRHWGHSKSGLYYNGTHHNDLIESNHLGIDHWNDRGGIVGRGVLLDYVSYAARHNIEYNAMSTHEITVTVLKDMAKEANITFRAGDLLLVRTGWIKWYEEHTQAERLQHCSNGGAWIGVQGSEKLLEFLWDNHFAAVAGDAIGWESWPPTLPWKMHDFLLAGWGCPIGEMWDLEALAAECERQKRWSFFLTSAPLNTKGGIASPPNALAIF</sequence>
<reference evidence="2" key="1">
    <citation type="journal article" date="2020" name="Stud. Mycol.">
        <title>101 Dothideomycetes genomes: a test case for predicting lifestyles and emergence of pathogens.</title>
        <authorList>
            <person name="Haridas S."/>
            <person name="Albert R."/>
            <person name="Binder M."/>
            <person name="Bloem J."/>
            <person name="Labutti K."/>
            <person name="Salamov A."/>
            <person name="Andreopoulos B."/>
            <person name="Baker S."/>
            <person name="Barry K."/>
            <person name="Bills G."/>
            <person name="Bluhm B."/>
            <person name="Cannon C."/>
            <person name="Castanera R."/>
            <person name="Culley D."/>
            <person name="Daum C."/>
            <person name="Ezra D."/>
            <person name="Gonzalez J."/>
            <person name="Henrissat B."/>
            <person name="Kuo A."/>
            <person name="Liang C."/>
            <person name="Lipzen A."/>
            <person name="Lutzoni F."/>
            <person name="Magnuson J."/>
            <person name="Mondo S."/>
            <person name="Nolan M."/>
            <person name="Ohm R."/>
            <person name="Pangilinan J."/>
            <person name="Park H.-J."/>
            <person name="Ramirez L."/>
            <person name="Alfaro M."/>
            <person name="Sun H."/>
            <person name="Tritt A."/>
            <person name="Yoshinaga Y."/>
            <person name="Zwiers L.-H."/>
            <person name="Turgeon B."/>
            <person name="Goodwin S."/>
            <person name="Spatafora J."/>
            <person name="Crous P."/>
            <person name="Grigoriev I."/>
        </authorList>
    </citation>
    <scope>NUCLEOTIDE SEQUENCE</scope>
    <source>
        <strain evidence="2">CBS 130266</strain>
    </source>
</reference>
<evidence type="ECO:0000313" key="3">
    <source>
        <dbReference type="Proteomes" id="UP000800235"/>
    </source>
</evidence>
<comment type="similarity">
    <text evidence="1">Belongs to the Cyclase 1 superfamily.</text>
</comment>
<dbReference type="Pfam" id="PF04199">
    <property type="entry name" value="Cyclase"/>
    <property type="match status" value="1"/>
</dbReference>
<dbReference type="InterPro" id="IPR007325">
    <property type="entry name" value="KFase/CYL"/>
</dbReference>
<comment type="caution">
    <text evidence="2">The sequence shown here is derived from an EMBL/GenBank/DDBJ whole genome shotgun (WGS) entry which is preliminary data.</text>
</comment>
<dbReference type="EMBL" id="MU007016">
    <property type="protein sequence ID" value="KAF2434483.1"/>
    <property type="molecule type" value="Genomic_DNA"/>
</dbReference>
<dbReference type="InterPro" id="IPR037175">
    <property type="entry name" value="KFase_sf"/>
</dbReference>
<evidence type="ECO:0000256" key="1">
    <source>
        <dbReference type="ARBA" id="ARBA00007865"/>
    </source>
</evidence>
<gene>
    <name evidence="2" type="ORF">EJ08DRAFT_693520</name>
</gene>
<name>A0A9P4U2Y4_9PEZI</name>
<keyword evidence="3" id="KW-1185">Reference proteome</keyword>
<evidence type="ECO:0008006" key="4">
    <source>
        <dbReference type="Google" id="ProtNLM"/>
    </source>
</evidence>
<accession>A0A9P4U2Y4</accession>
<organism evidence="2 3">
    <name type="scientific">Tothia fuscella</name>
    <dbReference type="NCBI Taxonomy" id="1048955"/>
    <lineage>
        <taxon>Eukaryota</taxon>
        <taxon>Fungi</taxon>
        <taxon>Dikarya</taxon>
        <taxon>Ascomycota</taxon>
        <taxon>Pezizomycotina</taxon>
        <taxon>Dothideomycetes</taxon>
        <taxon>Pleosporomycetidae</taxon>
        <taxon>Venturiales</taxon>
        <taxon>Cylindrosympodiaceae</taxon>
        <taxon>Tothia</taxon>
    </lineage>
</organism>
<dbReference type="OrthoDB" id="5396at2759"/>
<protein>
    <recommendedName>
        <fullName evidence="4">Cyclase</fullName>
    </recommendedName>
</protein>
<dbReference type="SUPFAM" id="SSF102198">
    <property type="entry name" value="Putative cyclase"/>
    <property type="match status" value="1"/>
</dbReference>
<evidence type="ECO:0000313" key="2">
    <source>
        <dbReference type="EMBL" id="KAF2434483.1"/>
    </source>
</evidence>
<dbReference type="GO" id="GO:0019441">
    <property type="term" value="P:L-tryptophan catabolic process to kynurenine"/>
    <property type="evidence" value="ECO:0007669"/>
    <property type="project" value="InterPro"/>
</dbReference>
<proteinExistence type="inferred from homology"/>
<dbReference type="Proteomes" id="UP000800235">
    <property type="component" value="Unassembled WGS sequence"/>
</dbReference>
<dbReference type="AlphaFoldDB" id="A0A9P4U2Y4"/>